<comment type="similarity">
    <text evidence="1">Belongs to the peptidase M20 family.</text>
</comment>
<dbReference type="EMBL" id="SOFS01000039">
    <property type="protein sequence ID" value="TFC17780.1"/>
    <property type="molecule type" value="Genomic_DNA"/>
</dbReference>
<dbReference type="CDD" id="cd03884">
    <property type="entry name" value="M20_bAS"/>
    <property type="match status" value="1"/>
</dbReference>
<dbReference type="Gene3D" id="3.30.70.360">
    <property type="match status" value="1"/>
</dbReference>
<dbReference type="Pfam" id="PF01546">
    <property type="entry name" value="Peptidase_M20"/>
    <property type="match status" value="1"/>
</dbReference>
<sequence>MTTNTIVDANTEADAAALLADFHTMSEFGATSGGGVDRQAASAADGQTRSWFSGWLADRGFRVEVDTIGNIFGLLELVPGAPYVLFGSHLDSQPLAGRYDGAYGVLAAGHAAHRAHRDLAASGITPRYNIAVVDWFNEEGSRFKPSMMGSAVFTGRLDLEVALATTDPRGTSVREALDAIGGRGGFVGPDVAGYAEIHVEQGRTLEDAGVPIGVVASTWCAYKYEIVVLGEQSHTGSTLMRDRRDALLGASKLVVAINELVREFDDEVLHASVGEFTVGPNSPVTIAREVRLLADLRARESSILASAFEILQQRMRAIESETGVRIEVLASSVWESGPFLETGLAITETAAEQLGLDSMRVLTLAGHDATNLKETVPVILIFVPSVDGVSHNEKEFTHDTDLVAGARVLTEVVKRLALGDFAG</sequence>
<keyword evidence="2 3" id="KW-0378">Hydrolase</keyword>
<dbReference type="PANTHER" id="PTHR32494">
    <property type="entry name" value="ALLANTOATE DEIMINASE-RELATED"/>
    <property type="match status" value="1"/>
</dbReference>
<comment type="caution">
    <text evidence="3">The sequence shown here is derived from an EMBL/GenBank/DDBJ whole genome shotgun (WGS) entry which is preliminary data.</text>
</comment>
<name>A0ABY2IKW6_9MICO</name>
<dbReference type="NCBIfam" id="TIGR01879">
    <property type="entry name" value="hydantase"/>
    <property type="match status" value="1"/>
</dbReference>
<dbReference type="PANTHER" id="PTHR32494:SF5">
    <property type="entry name" value="ALLANTOATE AMIDOHYDROLASE"/>
    <property type="match status" value="1"/>
</dbReference>
<gene>
    <name evidence="3" type="ORF">E3O46_15975</name>
</gene>
<reference evidence="3 4" key="1">
    <citation type="submission" date="2019-03" db="EMBL/GenBank/DDBJ databases">
        <title>Genomics of glacier-inhabiting Cryobacterium strains.</title>
        <authorList>
            <person name="Liu Q."/>
            <person name="Xin Y.-H."/>
        </authorList>
    </citation>
    <scope>NUCLEOTIDE SEQUENCE [LARGE SCALE GENOMIC DNA]</scope>
    <source>
        <strain evidence="3 4">MDB1-5</strain>
    </source>
</reference>
<dbReference type="SUPFAM" id="SSF55031">
    <property type="entry name" value="Bacterial exopeptidase dimerisation domain"/>
    <property type="match status" value="1"/>
</dbReference>
<dbReference type="InterPro" id="IPR002933">
    <property type="entry name" value="Peptidase_M20"/>
</dbReference>
<dbReference type="InterPro" id="IPR036264">
    <property type="entry name" value="Bact_exopeptidase_dim_dom"/>
</dbReference>
<organism evidence="3 4">
    <name type="scientific">Cryobacterium glucosi</name>
    <dbReference type="NCBI Taxonomy" id="1259175"/>
    <lineage>
        <taxon>Bacteria</taxon>
        <taxon>Bacillati</taxon>
        <taxon>Actinomycetota</taxon>
        <taxon>Actinomycetes</taxon>
        <taxon>Micrococcales</taxon>
        <taxon>Microbacteriaceae</taxon>
        <taxon>Cryobacterium</taxon>
    </lineage>
</organism>
<keyword evidence="4" id="KW-1185">Reference proteome</keyword>
<dbReference type="Proteomes" id="UP000297604">
    <property type="component" value="Unassembled WGS sequence"/>
</dbReference>
<evidence type="ECO:0000313" key="4">
    <source>
        <dbReference type="Proteomes" id="UP000297604"/>
    </source>
</evidence>
<dbReference type="InterPro" id="IPR010158">
    <property type="entry name" value="Amidase_Cbmase"/>
</dbReference>
<accession>A0ABY2IKW6</accession>
<evidence type="ECO:0000313" key="3">
    <source>
        <dbReference type="EMBL" id="TFC17780.1"/>
    </source>
</evidence>
<dbReference type="GO" id="GO:0016787">
    <property type="term" value="F:hydrolase activity"/>
    <property type="evidence" value="ECO:0007669"/>
    <property type="project" value="UniProtKB-KW"/>
</dbReference>
<proteinExistence type="inferred from homology"/>
<protein>
    <submittedName>
        <fullName evidence="3">Zn-dependent hydrolase</fullName>
    </submittedName>
</protein>
<dbReference type="PIRSF" id="PIRSF001235">
    <property type="entry name" value="Amidase_carbamoylase"/>
    <property type="match status" value="1"/>
</dbReference>
<dbReference type="SUPFAM" id="SSF53187">
    <property type="entry name" value="Zn-dependent exopeptidases"/>
    <property type="match status" value="1"/>
</dbReference>
<evidence type="ECO:0000256" key="2">
    <source>
        <dbReference type="ARBA" id="ARBA00022801"/>
    </source>
</evidence>
<dbReference type="Gene3D" id="3.40.630.10">
    <property type="entry name" value="Zn peptidases"/>
    <property type="match status" value="1"/>
</dbReference>
<dbReference type="RefSeq" id="WP_134562060.1">
    <property type="nucleotide sequence ID" value="NZ_SOFS01000039.1"/>
</dbReference>
<evidence type="ECO:0000256" key="1">
    <source>
        <dbReference type="ARBA" id="ARBA00006153"/>
    </source>
</evidence>
<dbReference type="NCBIfam" id="NF006772">
    <property type="entry name" value="PRK09290.2-1"/>
    <property type="match status" value="1"/>
</dbReference>